<name>A0A1X7AMB1_9GAMM</name>
<feature type="region of interest" description="Disordered" evidence="1">
    <location>
        <begin position="895"/>
        <end position="923"/>
    </location>
</feature>
<dbReference type="RefSeq" id="WP_087110034.1">
    <property type="nucleotide sequence ID" value="NZ_CBCSCN010000003.1"/>
</dbReference>
<gene>
    <name evidence="2" type="ORF">EHSB41UT_02327</name>
</gene>
<dbReference type="EMBL" id="FWPT01000005">
    <property type="protein sequence ID" value="SMA47139.1"/>
    <property type="molecule type" value="Genomic_DNA"/>
</dbReference>
<evidence type="ECO:0000313" key="3">
    <source>
        <dbReference type="Proteomes" id="UP000196573"/>
    </source>
</evidence>
<dbReference type="AlphaFoldDB" id="A0A1X7AMB1"/>
<evidence type="ECO:0000313" key="2">
    <source>
        <dbReference type="EMBL" id="SMA47139.1"/>
    </source>
</evidence>
<sequence length="923" mass="105594">MNIKDDLTPAPAGITTDTAPGPEVSAQAENIPYLLHCYNHPLDNPDNNHTPKAIQERLCQAVNHHYHWFSHFCPWLPCSKSEDKNPHFDSVGAFDDFLERNLTALVAPTPEAQSHQSAQLIALIADERHQLSALQQTLDTLKPADLAYIARHCGHATAQEILENHWQKFNNEELLAIARTHSELVFQTLLNKQAFADKDPMDLLVPLARLCPTAAEAVLGKESAVIAPLHDGHRAAIAVVNPQRAETFYQQLKARILRQEACTEDDIKAFLILTTSQSCARKIMLELAGPYMIPEQQDRMALEVFSWHPQLMSPDSLQRLLNSENNELPTVLYLRQYPYIYEQFTPCKARPEFKVRLVLRYPHMISQAFPVPRDSKTDVLTLLKETGQYFTRSLELAKACDREPNFAAYFLYNLYHGSVPDKEHGDLIKKYLVSPWSRRLLRDVFKGEALLDQCQPAYKDAEALTKELTHLPIEGDSHWPMLLRYPVLMRRLLSEPGHNLKFNRRWITAIADRDIHCARTIMASPHYSDQQKAWAAMMFTETLKELLESPALYSETMTETLRSTGLVVDLLSRPHQKALAARWVAENRLEELTGDELFTLVKAHDTVARVLAKRPDLIALLIESQWNGLQKLRPCLAKVQLDDSFQFYDDEDYFCTPATSTTELAVDSQESTTGADSAEGKEVEVTPVEQEPMEEFVARYYDLFRAPTQKFLPWFLPWNQTPLLGWRARGGGICSGHSIYLALKEARHPQEDPMVLRYRLSERQRERLDTTHWSHLPDKLDFLRRNRDKFLGEPVSVSRSEDNKTRLDTDKLLAMLKFSNQLAVTTGRHTISVFYYAPKGQVPYIIVDDSNEGSWKLIESPDQKQDLEDLVMDRLMHFADDGFIQIRPILVPEQPVRLHPPKPYNQPYNPSGNKLPPNQTAPQ</sequence>
<accession>A0A1X7AMB1</accession>
<proteinExistence type="predicted"/>
<keyword evidence="3" id="KW-1185">Reference proteome</keyword>
<feature type="compositionally biased region" description="Polar residues" evidence="1">
    <location>
        <begin position="906"/>
        <end position="923"/>
    </location>
</feature>
<protein>
    <submittedName>
        <fullName evidence="2">Uncharacterized protein</fullName>
    </submittedName>
</protein>
<organism evidence="2 3">
    <name type="scientific">Parendozoicomonas haliclonae</name>
    <dbReference type="NCBI Taxonomy" id="1960125"/>
    <lineage>
        <taxon>Bacteria</taxon>
        <taxon>Pseudomonadati</taxon>
        <taxon>Pseudomonadota</taxon>
        <taxon>Gammaproteobacteria</taxon>
        <taxon>Oceanospirillales</taxon>
        <taxon>Endozoicomonadaceae</taxon>
        <taxon>Parendozoicomonas</taxon>
    </lineage>
</organism>
<reference evidence="2 3" key="1">
    <citation type="submission" date="2017-03" db="EMBL/GenBank/DDBJ databases">
        <authorList>
            <person name="Afonso C.L."/>
            <person name="Miller P.J."/>
            <person name="Scott M.A."/>
            <person name="Spackman E."/>
            <person name="Goraichik I."/>
            <person name="Dimitrov K.M."/>
            <person name="Suarez D.L."/>
            <person name="Swayne D.E."/>
        </authorList>
    </citation>
    <scope>NUCLEOTIDE SEQUENCE [LARGE SCALE GENOMIC DNA]</scope>
    <source>
        <strain evidence="2">SB41UT1</strain>
    </source>
</reference>
<dbReference type="Proteomes" id="UP000196573">
    <property type="component" value="Unassembled WGS sequence"/>
</dbReference>
<evidence type="ECO:0000256" key="1">
    <source>
        <dbReference type="SAM" id="MobiDB-lite"/>
    </source>
</evidence>
<feature type="region of interest" description="Disordered" evidence="1">
    <location>
        <begin position="1"/>
        <end position="23"/>
    </location>
</feature>